<reference evidence="3" key="1">
    <citation type="submission" date="2016-06" db="EMBL/GenBank/DDBJ databases">
        <title>Parallel loss of symbiosis genes in relatives of nitrogen-fixing non-legume Parasponia.</title>
        <authorList>
            <person name="Van Velzen R."/>
            <person name="Holmer R."/>
            <person name="Bu F."/>
            <person name="Rutten L."/>
            <person name="Van Zeijl A."/>
            <person name="Liu W."/>
            <person name="Santuari L."/>
            <person name="Cao Q."/>
            <person name="Sharma T."/>
            <person name="Shen D."/>
            <person name="Roswanjaya Y."/>
            <person name="Wardhani T."/>
            <person name="Kalhor M.S."/>
            <person name="Jansen J."/>
            <person name="Van den Hoogen J."/>
            <person name="Gungor B."/>
            <person name="Hartog M."/>
            <person name="Hontelez J."/>
            <person name="Verver J."/>
            <person name="Yang W.-C."/>
            <person name="Schijlen E."/>
            <person name="Repin R."/>
            <person name="Schilthuizen M."/>
            <person name="Schranz E."/>
            <person name="Heidstra R."/>
            <person name="Miyata K."/>
            <person name="Fedorova E."/>
            <person name="Kohlen W."/>
            <person name="Bisseling T."/>
            <person name="Smit S."/>
            <person name="Geurts R."/>
        </authorList>
    </citation>
    <scope>NUCLEOTIDE SEQUENCE [LARGE SCALE GENOMIC DNA]</scope>
    <source>
        <strain evidence="3">cv. RG33-2</strain>
    </source>
</reference>
<dbReference type="SMART" id="SM00255">
    <property type="entry name" value="TIR"/>
    <property type="match status" value="1"/>
</dbReference>
<dbReference type="OrthoDB" id="6078042at2759"/>
<sequence length="212" mass="24128">MQRSVPALAKNVFAGPYKLVRPLARPIISPPPCDVFINHRGIDTKRTIAGLLFHHLSMLRMRPFLDSKNMKPGDNLYDKIDTAIRGCKLGVAVFSPRYCESPFCLHELALLMESKKRVIPIFCDVKPSELRVMNSPNASYSQSELERYEKALQEAKYTVGLTFDCVKGDWSEFLQTASDAIFENLIELEGDQLDDIKSNTYYDLKDNNPKHL</sequence>
<dbReference type="Proteomes" id="UP000237000">
    <property type="component" value="Unassembled WGS sequence"/>
</dbReference>
<dbReference type="InterPro" id="IPR000157">
    <property type="entry name" value="TIR_dom"/>
</dbReference>
<evidence type="ECO:0000313" key="2">
    <source>
        <dbReference type="EMBL" id="PON48991.1"/>
    </source>
</evidence>
<dbReference type="Gene3D" id="3.40.50.10140">
    <property type="entry name" value="Toll/interleukin-1 receptor homology (TIR) domain"/>
    <property type="match status" value="1"/>
</dbReference>
<dbReference type="InterPro" id="IPR035897">
    <property type="entry name" value="Toll_tir_struct_dom_sf"/>
</dbReference>
<dbReference type="GO" id="GO:0007165">
    <property type="term" value="P:signal transduction"/>
    <property type="evidence" value="ECO:0007669"/>
    <property type="project" value="InterPro"/>
</dbReference>
<gene>
    <name evidence="2" type="ORF">TorRG33x02_318850</name>
</gene>
<dbReference type="InParanoid" id="A0A2P5BJN8"/>
<comment type="caution">
    <text evidence="2">The sequence shown here is derived from an EMBL/GenBank/DDBJ whole genome shotgun (WGS) entry which is preliminary data.</text>
</comment>
<protein>
    <submittedName>
        <fullName evidence="2">TIR domain containing protein</fullName>
    </submittedName>
</protein>
<evidence type="ECO:0000259" key="1">
    <source>
        <dbReference type="PROSITE" id="PS50104"/>
    </source>
</evidence>
<dbReference type="Pfam" id="PF01582">
    <property type="entry name" value="TIR"/>
    <property type="match status" value="1"/>
</dbReference>
<dbReference type="PROSITE" id="PS50104">
    <property type="entry name" value="TIR"/>
    <property type="match status" value="1"/>
</dbReference>
<name>A0A2P5BJN8_TREOI</name>
<dbReference type="PANTHER" id="PTHR31008:SF40">
    <property type="entry name" value="TOLL-INTERLEUKIN-RESISTANCE (TIR) DOMAIN FAMILY PROTEIN"/>
    <property type="match status" value="1"/>
</dbReference>
<accession>A0A2P5BJN8</accession>
<organism evidence="2 3">
    <name type="scientific">Trema orientale</name>
    <name type="common">Charcoal tree</name>
    <name type="synonym">Celtis orientalis</name>
    <dbReference type="NCBI Taxonomy" id="63057"/>
    <lineage>
        <taxon>Eukaryota</taxon>
        <taxon>Viridiplantae</taxon>
        <taxon>Streptophyta</taxon>
        <taxon>Embryophyta</taxon>
        <taxon>Tracheophyta</taxon>
        <taxon>Spermatophyta</taxon>
        <taxon>Magnoliopsida</taxon>
        <taxon>eudicotyledons</taxon>
        <taxon>Gunneridae</taxon>
        <taxon>Pentapetalae</taxon>
        <taxon>rosids</taxon>
        <taxon>fabids</taxon>
        <taxon>Rosales</taxon>
        <taxon>Cannabaceae</taxon>
        <taxon>Trema</taxon>
    </lineage>
</organism>
<dbReference type="PANTHER" id="PTHR31008">
    <property type="entry name" value="COP1-INTERACTING PROTEIN-RELATED"/>
    <property type="match status" value="1"/>
</dbReference>
<evidence type="ECO:0000313" key="3">
    <source>
        <dbReference type="Proteomes" id="UP000237000"/>
    </source>
</evidence>
<proteinExistence type="predicted"/>
<dbReference type="SUPFAM" id="SSF52200">
    <property type="entry name" value="Toll/Interleukin receptor TIR domain"/>
    <property type="match status" value="1"/>
</dbReference>
<dbReference type="AlphaFoldDB" id="A0A2P5BJN8"/>
<keyword evidence="3" id="KW-1185">Reference proteome</keyword>
<feature type="domain" description="TIR" evidence="1">
    <location>
        <begin position="31"/>
        <end position="156"/>
    </location>
</feature>
<dbReference type="EMBL" id="JXTC01000509">
    <property type="protein sequence ID" value="PON48991.1"/>
    <property type="molecule type" value="Genomic_DNA"/>
</dbReference>